<feature type="binding site" evidence="1">
    <location>
        <position position="69"/>
    </location>
    <ligand>
        <name>Zn(2+)</name>
        <dbReference type="ChEBI" id="CHEBI:29105"/>
    </ligand>
</feature>
<evidence type="ECO:0000313" key="3">
    <source>
        <dbReference type="WBParaSite" id="SMUV_0000908301-mRNA-1"/>
    </source>
</evidence>
<evidence type="ECO:0000256" key="1">
    <source>
        <dbReference type="PIRSR" id="PIRSR605301-1"/>
    </source>
</evidence>
<keyword evidence="2" id="KW-1185">Reference proteome</keyword>
<dbReference type="Pfam" id="PF03637">
    <property type="entry name" value="Mob1_phocein"/>
    <property type="match status" value="1"/>
</dbReference>
<dbReference type="SMART" id="SM01388">
    <property type="entry name" value="Mob1_phocein"/>
    <property type="match status" value="1"/>
</dbReference>
<dbReference type="STRING" id="451379.A0A0N5AW01"/>
<feature type="binding site" evidence="1">
    <location>
        <position position="153"/>
    </location>
    <ligand>
        <name>Zn(2+)</name>
        <dbReference type="ChEBI" id="CHEBI:29105"/>
    </ligand>
</feature>
<feature type="binding site" evidence="1">
    <location>
        <position position="74"/>
    </location>
    <ligand>
        <name>Zn(2+)</name>
        <dbReference type="ChEBI" id="CHEBI:29105"/>
    </ligand>
</feature>
<evidence type="ECO:0000313" key="2">
    <source>
        <dbReference type="Proteomes" id="UP000046393"/>
    </source>
</evidence>
<accession>A0A0N5AW01</accession>
<keyword evidence="1" id="KW-0862">Zinc</keyword>
<dbReference type="Gene3D" id="1.20.140.30">
    <property type="entry name" value="MOB kinase activator"/>
    <property type="match status" value="1"/>
</dbReference>
<keyword evidence="1" id="KW-0479">Metal-binding</keyword>
<feature type="binding site" evidence="1">
    <location>
        <position position="148"/>
    </location>
    <ligand>
        <name>Zn(2+)</name>
        <dbReference type="ChEBI" id="CHEBI:29105"/>
    </ligand>
</feature>
<dbReference type="PANTHER" id="PTHR22599">
    <property type="entry name" value="MPS ONE BINDER KINASE ACTIVATOR-LIKE MOB"/>
    <property type="match status" value="1"/>
</dbReference>
<proteinExistence type="predicted"/>
<dbReference type="InterPro" id="IPR036703">
    <property type="entry name" value="MOB_kinase_act_sf"/>
</dbReference>
<dbReference type="AlphaFoldDB" id="A0A0N5AW01"/>
<name>A0A0N5AW01_9BILA</name>
<organism evidence="2 3">
    <name type="scientific">Syphacia muris</name>
    <dbReference type="NCBI Taxonomy" id="451379"/>
    <lineage>
        <taxon>Eukaryota</taxon>
        <taxon>Metazoa</taxon>
        <taxon>Ecdysozoa</taxon>
        <taxon>Nematoda</taxon>
        <taxon>Chromadorea</taxon>
        <taxon>Rhabditida</taxon>
        <taxon>Spirurina</taxon>
        <taxon>Oxyuridomorpha</taxon>
        <taxon>Oxyuroidea</taxon>
        <taxon>Oxyuridae</taxon>
        <taxon>Syphacia</taxon>
    </lineage>
</organism>
<dbReference type="Proteomes" id="UP000046393">
    <property type="component" value="Unplaced"/>
</dbReference>
<dbReference type="WBParaSite" id="SMUV_0000908301-mRNA-1">
    <property type="protein sequence ID" value="SMUV_0000908301-mRNA-1"/>
    <property type="gene ID" value="SMUV_0000908301"/>
</dbReference>
<dbReference type="SUPFAM" id="SSF101152">
    <property type="entry name" value="Mob1/phocein"/>
    <property type="match status" value="1"/>
</dbReference>
<sequence>MSTTGKQRRKLFDKLDDLQQYASATLGSSNLRDTVKLPNGENLNEWLAVNILDFFNQISMLYGTITDHCTPISCPKMCAGLLYEYSWSDGGKAISCSAPVYIDYLFAGVRSQLDDENVFPSQIGVPFPQNFIQVAKTIMKRLFRVYAHIYHQHLDLIEQLKELEHLNTSFKHFMLFVHEFDLIEQEQLAPLKEFIEVLAPNRESRSNFQ</sequence>
<reference evidence="3" key="1">
    <citation type="submission" date="2017-02" db="UniProtKB">
        <authorList>
            <consortium name="WormBaseParasite"/>
        </authorList>
    </citation>
    <scope>IDENTIFICATION</scope>
</reference>
<protein>
    <submittedName>
        <fullName evidence="3">MOB kinase activator-like 1</fullName>
    </submittedName>
</protein>
<dbReference type="InterPro" id="IPR005301">
    <property type="entry name" value="MOB_kinase_act_fam"/>
</dbReference>